<dbReference type="AlphaFoldDB" id="A7E8D7"/>
<dbReference type="RefSeq" id="XP_001597371.1">
    <property type="nucleotide sequence ID" value="XM_001597321.1"/>
</dbReference>
<evidence type="ECO:0000313" key="2">
    <source>
        <dbReference type="Proteomes" id="UP000001312"/>
    </source>
</evidence>
<accession>A7E8D7</accession>
<dbReference type="InParanoid" id="A7E8D7"/>
<protein>
    <submittedName>
        <fullName evidence="1">Uncharacterized protein</fullName>
    </submittedName>
</protein>
<dbReference type="KEGG" id="ssl:SS1G_01565"/>
<sequence length="74" mass="8437">MAEYCFVELYNGVHSKAMEESLLRKIKDCNLSAGQQTSYEDEWKQVSDCEVDIGGEISEKKISINDARLNESIF</sequence>
<dbReference type="Proteomes" id="UP000001312">
    <property type="component" value="Unassembled WGS sequence"/>
</dbReference>
<dbReference type="HOGENOM" id="CLU_2689286_0_0_1"/>
<gene>
    <name evidence="1" type="ORF">SS1G_01565</name>
</gene>
<keyword evidence="2" id="KW-1185">Reference proteome</keyword>
<reference evidence="2" key="1">
    <citation type="journal article" date="2011" name="PLoS Genet.">
        <title>Genomic analysis of the necrotrophic fungal pathogens Sclerotinia sclerotiorum and Botrytis cinerea.</title>
        <authorList>
            <person name="Amselem J."/>
            <person name="Cuomo C.A."/>
            <person name="van Kan J.A."/>
            <person name="Viaud M."/>
            <person name="Benito E.P."/>
            <person name="Couloux A."/>
            <person name="Coutinho P.M."/>
            <person name="de Vries R.P."/>
            <person name="Dyer P.S."/>
            <person name="Fillinger S."/>
            <person name="Fournier E."/>
            <person name="Gout L."/>
            <person name="Hahn M."/>
            <person name="Kohn L."/>
            <person name="Lapalu N."/>
            <person name="Plummer K.M."/>
            <person name="Pradier J.M."/>
            <person name="Quevillon E."/>
            <person name="Sharon A."/>
            <person name="Simon A."/>
            <person name="ten Have A."/>
            <person name="Tudzynski B."/>
            <person name="Tudzynski P."/>
            <person name="Wincker P."/>
            <person name="Andrew M."/>
            <person name="Anthouard V."/>
            <person name="Beever R.E."/>
            <person name="Beffa R."/>
            <person name="Benoit I."/>
            <person name="Bouzid O."/>
            <person name="Brault B."/>
            <person name="Chen Z."/>
            <person name="Choquer M."/>
            <person name="Collemare J."/>
            <person name="Cotton P."/>
            <person name="Danchin E.G."/>
            <person name="Da Silva C."/>
            <person name="Gautier A."/>
            <person name="Giraud C."/>
            <person name="Giraud T."/>
            <person name="Gonzalez C."/>
            <person name="Grossetete S."/>
            <person name="Guldener U."/>
            <person name="Henrissat B."/>
            <person name="Howlett B.J."/>
            <person name="Kodira C."/>
            <person name="Kretschmer M."/>
            <person name="Lappartient A."/>
            <person name="Leroch M."/>
            <person name="Levis C."/>
            <person name="Mauceli E."/>
            <person name="Neuveglise C."/>
            <person name="Oeser B."/>
            <person name="Pearson M."/>
            <person name="Poulain J."/>
            <person name="Poussereau N."/>
            <person name="Quesneville H."/>
            <person name="Rascle C."/>
            <person name="Schumacher J."/>
            <person name="Segurens B."/>
            <person name="Sexton A."/>
            <person name="Silva E."/>
            <person name="Sirven C."/>
            <person name="Soanes D.M."/>
            <person name="Talbot N.J."/>
            <person name="Templeton M."/>
            <person name="Yandava C."/>
            <person name="Yarden O."/>
            <person name="Zeng Q."/>
            <person name="Rollins J.A."/>
            <person name="Lebrun M.H."/>
            <person name="Dickman M."/>
        </authorList>
    </citation>
    <scope>NUCLEOTIDE SEQUENCE [LARGE SCALE GENOMIC DNA]</scope>
    <source>
        <strain evidence="2">ATCC 18683 / 1980 / Ss-1</strain>
    </source>
</reference>
<dbReference type="EMBL" id="CH476622">
    <property type="protein sequence ID" value="EDN96639.1"/>
    <property type="molecule type" value="Genomic_DNA"/>
</dbReference>
<evidence type="ECO:0000313" key="1">
    <source>
        <dbReference type="EMBL" id="EDN96639.1"/>
    </source>
</evidence>
<dbReference type="GeneID" id="5493284"/>
<organism evidence="1 2">
    <name type="scientific">Sclerotinia sclerotiorum (strain ATCC 18683 / 1980 / Ss-1)</name>
    <name type="common">White mold</name>
    <name type="synonym">Whetzelinia sclerotiorum</name>
    <dbReference type="NCBI Taxonomy" id="665079"/>
    <lineage>
        <taxon>Eukaryota</taxon>
        <taxon>Fungi</taxon>
        <taxon>Dikarya</taxon>
        <taxon>Ascomycota</taxon>
        <taxon>Pezizomycotina</taxon>
        <taxon>Leotiomycetes</taxon>
        <taxon>Helotiales</taxon>
        <taxon>Sclerotiniaceae</taxon>
        <taxon>Sclerotinia</taxon>
    </lineage>
</organism>
<name>A7E8D7_SCLS1</name>
<proteinExistence type="predicted"/>